<dbReference type="SUPFAM" id="SSF54593">
    <property type="entry name" value="Glyoxalase/Bleomycin resistance protein/Dihydroxybiphenyl dioxygenase"/>
    <property type="match status" value="1"/>
</dbReference>
<feature type="domain" description="VOC" evidence="1">
    <location>
        <begin position="3"/>
        <end position="127"/>
    </location>
</feature>
<proteinExistence type="predicted"/>
<accession>A0A495IEA6</accession>
<gene>
    <name evidence="2" type="ORF">C8E83_1444</name>
</gene>
<dbReference type="InterPro" id="IPR037523">
    <property type="entry name" value="VOC_core"/>
</dbReference>
<organism evidence="2 3">
    <name type="scientific">Frondihabitans australicus</name>
    <dbReference type="NCBI Taxonomy" id="386892"/>
    <lineage>
        <taxon>Bacteria</taxon>
        <taxon>Bacillati</taxon>
        <taxon>Actinomycetota</taxon>
        <taxon>Actinomycetes</taxon>
        <taxon>Micrococcales</taxon>
        <taxon>Microbacteriaceae</taxon>
        <taxon>Frondihabitans</taxon>
    </lineage>
</organism>
<dbReference type="InterPro" id="IPR004360">
    <property type="entry name" value="Glyas_Fos-R_dOase_dom"/>
</dbReference>
<keyword evidence="2" id="KW-0456">Lyase</keyword>
<reference evidence="2 3" key="1">
    <citation type="submission" date="2018-10" db="EMBL/GenBank/DDBJ databases">
        <title>Sequencing the genomes of 1000 actinobacteria strains.</title>
        <authorList>
            <person name="Klenk H.-P."/>
        </authorList>
    </citation>
    <scope>NUCLEOTIDE SEQUENCE [LARGE SCALE GENOMIC DNA]</scope>
    <source>
        <strain evidence="2 3">DSM 17894</strain>
    </source>
</reference>
<sequence length="127" mass="13523">MLTTGHAFSGFSVRDADEAKEFYEGVLGLACTMNEMGILDIELPHGGHVIAYPKGDGHVPATFTVLNFEVEDIDAAVGELAENGVVLERYEGLTDDAGVARGKSQNRGPDIAWFLDPSGNILSVLSN</sequence>
<protein>
    <submittedName>
        <fullName evidence="2">Putative enzyme related to lactoylglutathione lyase</fullName>
    </submittedName>
</protein>
<comment type="caution">
    <text evidence="2">The sequence shown here is derived from an EMBL/GenBank/DDBJ whole genome shotgun (WGS) entry which is preliminary data.</text>
</comment>
<name>A0A495IEA6_9MICO</name>
<evidence type="ECO:0000313" key="3">
    <source>
        <dbReference type="Proteomes" id="UP000280008"/>
    </source>
</evidence>
<dbReference type="AlphaFoldDB" id="A0A495IEA6"/>
<keyword evidence="3" id="KW-1185">Reference proteome</keyword>
<dbReference type="Proteomes" id="UP000280008">
    <property type="component" value="Unassembled WGS sequence"/>
</dbReference>
<dbReference type="EMBL" id="RBKS01000001">
    <property type="protein sequence ID" value="RKR74333.1"/>
    <property type="molecule type" value="Genomic_DNA"/>
</dbReference>
<dbReference type="Gene3D" id="3.10.180.10">
    <property type="entry name" value="2,3-Dihydroxybiphenyl 1,2-Dioxygenase, domain 1"/>
    <property type="match status" value="1"/>
</dbReference>
<evidence type="ECO:0000313" key="2">
    <source>
        <dbReference type="EMBL" id="RKR74333.1"/>
    </source>
</evidence>
<dbReference type="InterPro" id="IPR029068">
    <property type="entry name" value="Glyas_Bleomycin-R_OHBP_Dase"/>
</dbReference>
<dbReference type="OrthoDB" id="9804907at2"/>
<dbReference type="CDD" id="cd06587">
    <property type="entry name" value="VOC"/>
    <property type="match status" value="1"/>
</dbReference>
<dbReference type="GO" id="GO:0016829">
    <property type="term" value="F:lyase activity"/>
    <property type="evidence" value="ECO:0007669"/>
    <property type="project" value="UniProtKB-KW"/>
</dbReference>
<dbReference type="PROSITE" id="PS51819">
    <property type="entry name" value="VOC"/>
    <property type="match status" value="1"/>
</dbReference>
<dbReference type="Pfam" id="PF00903">
    <property type="entry name" value="Glyoxalase"/>
    <property type="match status" value="1"/>
</dbReference>
<evidence type="ECO:0000259" key="1">
    <source>
        <dbReference type="PROSITE" id="PS51819"/>
    </source>
</evidence>
<dbReference type="RefSeq" id="WP_121369088.1">
    <property type="nucleotide sequence ID" value="NZ_RBKS01000001.1"/>
</dbReference>